<sequence length="51" mass="5708">MSSSREKKIAVPISKKRKGASSSAGPTAKIRHPFLQFPQRPEEELFQILQA</sequence>
<feature type="region of interest" description="Disordered" evidence="1">
    <location>
        <begin position="1"/>
        <end position="32"/>
    </location>
</feature>
<protein>
    <submittedName>
        <fullName evidence="2">Uncharacterized protein</fullName>
    </submittedName>
</protein>
<proteinExistence type="predicted"/>
<dbReference type="Proteomes" id="UP001358586">
    <property type="component" value="Chromosome 4"/>
</dbReference>
<name>A0ABR0QA66_GOSAR</name>
<comment type="caution">
    <text evidence="2">The sequence shown here is derived from an EMBL/GenBank/DDBJ whole genome shotgun (WGS) entry which is preliminary data.</text>
</comment>
<dbReference type="EMBL" id="JARKNE010000004">
    <property type="protein sequence ID" value="KAK5835911.1"/>
    <property type="molecule type" value="Genomic_DNA"/>
</dbReference>
<gene>
    <name evidence="2" type="ORF">PVK06_011626</name>
</gene>
<keyword evidence="3" id="KW-1185">Reference proteome</keyword>
<organism evidence="2 3">
    <name type="scientific">Gossypium arboreum</name>
    <name type="common">Tree cotton</name>
    <name type="synonym">Gossypium nanking</name>
    <dbReference type="NCBI Taxonomy" id="29729"/>
    <lineage>
        <taxon>Eukaryota</taxon>
        <taxon>Viridiplantae</taxon>
        <taxon>Streptophyta</taxon>
        <taxon>Embryophyta</taxon>
        <taxon>Tracheophyta</taxon>
        <taxon>Spermatophyta</taxon>
        <taxon>Magnoliopsida</taxon>
        <taxon>eudicotyledons</taxon>
        <taxon>Gunneridae</taxon>
        <taxon>Pentapetalae</taxon>
        <taxon>rosids</taxon>
        <taxon>malvids</taxon>
        <taxon>Malvales</taxon>
        <taxon>Malvaceae</taxon>
        <taxon>Malvoideae</taxon>
        <taxon>Gossypium</taxon>
    </lineage>
</organism>
<accession>A0ABR0QA66</accession>
<evidence type="ECO:0000313" key="2">
    <source>
        <dbReference type="EMBL" id="KAK5835911.1"/>
    </source>
</evidence>
<evidence type="ECO:0000256" key="1">
    <source>
        <dbReference type="SAM" id="MobiDB-lite"/>
    </source>
</evidence>
<evidence type="ECO:0000313" key="3">
    <source>
        <dbReference type="Proteomes" id="UP001358586"/>
    </source>
</evidence>
<reference evidence="2 3" key="1">
    <citation type="submission" date="2023-03" db="EMBL/GenBank/DDBJ databases">
        <title>WGS of Gossypium arboreum.</title>
        <authorList>
            <person name="Yu D."/>
        </authorList>
    </citation>
    <scope>NUCLEOTIDE SEQUENCE [LARGE SCALE GENOMIC DNA]</scope>
    <source>
        <tissue evidence="2">Leaf</tissue>
    </source>
</reference>